<feature type="transmembrane region" description="Helical" evidence="2">
    <location>
        <begin position="119"/>
        <end position="141"/>
    </location>
</feature>
<comment type="caution">
    <text evidence="3">The sequence shown here is derived from an EMBL/GenBank/DDBJ whole genome shotgun (WGS) entry which is preliminary data.</text>
</comment>
<dbReference type="Proteomes" id="UP001168821">
    <property type="component" value="Unassembled WGS sequence"/>
</dbReference>
<reference evidence="3" key="1">
    <citation type="journal article" date="2023" name="G3 (Bethesda)">
        <title>Whole genome assemblies of Zophobas morio and Tenebrio molitor.</title>
        <authorList>
            <person name="Kaur S."/>
            <person name="Stinson S.A."/>
            <person name="diCenzo G.C."/>
        </authorList>
    </citation>
    <scope>NUCLEOTIDE SEQUENCE</scope>
    <source>
        <strain evidence="3">QUZm001</strain>
    </source>
</reference>
<evidence type="ECO:0000256" key="1">
    <source>
        <dbReference type="SAM" id="MobiDB-lite"/>
    </source>
</evidence>
<dbReference type="EMBL" id="JALNTZ010000007">
    <property type="protein sequence ID" value="KAJ3645114.1"/>
    <property type="molecule type" value="Genomic_DNA"/>
</dbReference>
<evidence type="ECO:0000256" key="2">
    <source>
        <dbReference type="SAM" id="Phobius"/>
    </source>
</evidence>
<keyword evidence="2" id="KW-0812">Transmembrane</keyword>
<proteinExistence type="predicted"/>
<keyword evidence="4" id="KW-1185">Reference proteome</keyword>
<gene>
    <name evidence="3" type="ORF">Zmor_022801</name>
</gene>
<accession>A0AA38M6Z0</accession>
<feature type="transmembrane region" description="Helical" evidence="2">
    <location>
        <begin position="12"/>
        <end position="32"/>
    </location>
</feature>
<organism evidence="3 4">
    <name type="scientific">Zophobas morio</name>
    <dbReference type="NCBI Taxonomy" id="2755281"/>
    <lineage>
        <taxon>Eukaryota</taxon>
        <taxon>Metazoa</taxon>
        <taxon>Ecdysozoa</taxon>
        <taxon>Arthropoda</taxon>
        <taxon>Hexapoda</taxon>
        <taxon>Insecta</taxon>
        <taxon>Pterygota</taxon>
        <taxon>Neoptera</taxon>
        <taxon>Endopterygota</taxon>
        <taxon>Coleoptera</taxon>
        <taxon>Polyphaga</taxon>
        <taxon>Cucujiformia</taxon>
        <taxon>Tenebrionidae</taxon>
        <taxon>Zophobas</taxon>
    </lineage>
</organism>
<feature type="region of interest" description="Disordered" evidence="1">
    <location>
        <begin position="187"/>
        <end position="206"/>
    </location>
</feature>
<sequence>MSENNANDTLVMFFKVVVVIVFVYPFLHYALFKGDDVQPAENKTEPATNETEVPIEVKPVPVVRQPTCPVSYLLVILQELCTDLHLQHEQCTPEDFYDLEKHKLPRNNAKNTTGEPRGTIVGCVAAGLLLTSLGAAFLELYKAKSHTPVKNTKPMISRKCSLADLTVLKHNRKELVRRESIMEIPETGGTLKPLGRKVSRPPLRLD</sequence>
<keyword evidence="2" id="KW-0472">Membrane</keyword>
<evidence type="ECO:0000313" key="3">
    <source>
        <dbReference type="EMBL" id="KAJ3645114.1"/>
    </source>
</evidence>
<keyword evidence="2" id="KW-1133">Transmembrane helix</keyword>
<evidence type="ECO:0000313" key="4">
    <source>
        <dbReference type="Proteomes" id="UP001168821"/>
    </source>
</evidence>
<dbReference type="AlphaFoldDB" id="A0AA38M6Z0"/>
<protein>
    <submittedName>
        <fullName evidence="3">Uncharacterized protein</fullName>
    </submittedName>
</protein>
<name>A0AA38M6Z0_9CUCU</name>